<evidence type="ECO:0000256" key="1">
    <source>
        <dbReference type="ARBA" id="ARBA00000185"/>
    </source>
</evidence>
<gene>
    <name evidence="8" type="ORF">G3M58_28185</name>
</gene>
<keyword evidence="3" id="KW-0799">Topoisomerase</keyword>
<organism evidence="8">
    <name type="scientific">Streptomyces sp. SID7499</name>
    <dbReference type="NCBI Taxonomy" id="2706086"/>
    <lineage>
        <taxon>Bacteria</taxon>
        <taxon>Bacillati</taxon>
        <taxon>Actinomycetota</taxon>
        <taxon>Actinomycetes</taxon>
        <taxon>Kitasatosporales</taxon>
        <taxon>Streptomycetaceae</taxon>
        <taxon>Streptomyces</taxon>
    </lineage>
</organism>
<evidence type="ECO:0000256" key="3">
    <source>
        <dbReference type="ARBA" id="ARBA00023029"/>
    </source>
</evidence>
<feature type="domain" description="Topo IIA-type catalytic" evidence="7">
    <location>
        <begin position="1"/>
        <end position="97"/>
    </location>
</feature>
<dbReference type="InterPro" id="IPR050220">
    <property type="entry name" value="Type_II_DNA_Topoisomerases"/>
</dbReference>
<name>A0A6G3WY33_9ACTN</name>
<dbReference type="Gene3D" id="1.10.268.10">
    <property type="entry name" value="Topoisomerase, domain 3"/>
    <property type="match status" value="1"/>
</dbReference>
<dbReference type="GO" id="GO:0005737">
    <property type="term" value="C:cytoplasm"/>
    <property type="evidence" value="ECO:0007669"/>
    <property type="project" value="TreeGrafter"/>
</dbReference>
<proteinExistence type="predicted"/>
<dbReference type="GO" id="GO:0005524">
    <property type="term" value="F:ATP binding"/>
    <property type="evidence" value="ECO:0007669"/>
    <property type="project" value="InterPro"/>
</dbReference>
<feature type="non-terminal residue" evidence="8">
    <location>
        <position position="97"/>
    </location>
</feature>
<evidence type="ECO:0000256" key="5">
    <source>
        <dbReference type="ARBA" id="ARBA00023235"/>
    </source>
</evidence>
<comment type="catalytic activity">
    <reaction evidence="1">
        <text>ATP-dependent breakage, passage and rejoining of double-stranded DNA.</text>
        <dbReference type="EC" id="5.6.2.2"/>
    </reaction>
</comment>
<dbReference type="GO" id="GO:0009330">
    <property type="term" value="C:DNA topoisomerase type II (double strand cut, ATP-hydrolyzing) complex"/>
    <property type="evidence" value="ECO:0007669"/>
    <property type="project" value="TreeGrafter"/>
</dbReference>
<dbReference type="InterPro" id="IPR013760">
    <property type="entry name" value="Topo_IIA-like_dom_sf"/>
</dbReference>
<feature type="non-terminal residue" evidence="8">
    <location>
        <position position="1"/>
    </location>
</feature>
<dbReference type="InterPro" id="IPR002205">
    <property type="entry name" value="Topo_IIA_dom_A"/>
</dbReference>
<dbReference type="InterPro" id="IPR013757">
    <property type="entry name" value="Topo_IIA_A_a_sf"/>
</dbReference>
<evidence type="ECO:0000256" key="4">
    <source>
        <dbReference type="ARBA" id="ARBA00023125"/>
    </source>
</evidence>
<dbReference type="AlphaFoldDB" id="A0A6G3WY33"/>
<dbReference type="PANTHER" id="PTHR43493:SF5">
    <property type="entry name" value="DNA GYRASE SUBUNIT A, CHLOROPLASTIC_MITOCHONDRIAL"/>
    <property type="match status" value="1"/>
</dbReference>
<dbReference type="Pfam" id="PF00521">
    <property type="entry name" value="DNA_topoisoIV"/>
    <property type="match status" value="1"/>
</dbReference>
<evidence type="ECO:0000259" key="7">
    <source>
        <dbReference type="PROSITE" id="PS52040"/>
    </source>
</evidence>
<dbReference type="PANTHER" id="PTHR43493">
    <property type="entry name" value="DNA GYRASE/TOPOISOMERASE SUBUNIT A"/>
    <property type="match status" value="1"/>
</dbReference>
<sequence>VTHQIEVIVRRTKFRLRKAEERAHILRGLLKALNAIDEVIALIRRSNTVEIAREGLMGLLDIDELQANAILEMQLRRLAALEHQKITAEHDELQAKI</sequence>
<evidence type="ECO:0000256" key="6">
    <source>
        <dbReference type="PROSITE-ProRule" id="PRU01384"/>
    </source>
</evidence>
<dbReference type="GO" id="GO:0006265">
    <property type="term" value="P:DNA topological change"/>
    <property type="evidence" value="ECO:0007669"/>
    <property type="project" value="InterPro"/>
</dbReference>
<protein>
    <recommendedName>
        <fullName evidence="2">DNA topoisomerase (ATP-hydrolyzing)</fullName>
        <ecNumber evidence="2">5.6.2.2</ecNumber>
    </recommendedName>
</protein>
<comment type="caution">
    <text evidence="8">The sequence shown here is derived from an EMBL/GenBank/DDBJ whole genome shotgun (WGS) entry which is preliminary data.</text>
</comment>
<keyword evidence="4 6" id="KW-0238">DNA-binding</keyword>
<reference evidence="8" key="1">
    <citation type="submission" date="2020-01" db="EMBL/GenBank/DDBJ databases">
        <title>Insect and environment-associated Actinomycetes.</title>
        <authorList>
            <person name="Currrie C."/>
            <person name="Chevrette M."/>
            <person name="Carlson C."/>
            <person name="Stubbendieck R."/>
            <person name="Wendt-Pienkowski E."/>
        </authorList>
    </citation>
    <scope>NUCLEOTIDE SEQUENCE</scope>
    <source>
        <strain evidence="8">SID7499</strain>
    </source>
</reference>
<dbReference type="EC" id="5.6.2.2" evidence="2"/>
<accession>A0A6G3WY33</accession>
<evidence type="ECO:0000313" key="8">
    <source>
        <dbReference type="EMBL" id="NEE10317.1"/>
    </source>
</evidence>
<dbReference type="FunFam" id="1.10.268.10:FF:000001">
    <property type="entry name" value="DNA gyrase subunit A"/>
    <property type="match status" value="1"/>
</dbReference>
<keyword evidence="5" id="KW-0413">Isomerase</keyword>
<dbReference type="GO" id="GO:0003677">
    <property type="term" value="F:DNA binding"/>
    <property type="evidence" value="ECO:0007669"/>
    <property type="project" value="UniProtKB-UniRule"/>
</dbReference>
<dbReference type="EMBL" id="JAAGMN010002932">
    <property type="protein sequence ID" value="NEE10317.1"/>
    <property type="molecule type" value="Genomic_DNA"/>
</dbReference>
<evidence type="ECO:0000256" key="2">
    <source>
        <dbReference type="ARBA" id="ARBA00012895"/>
    </source>
</evidence>
<dbReference type="SUPFAM" id="SSF56719">
    <property type="entry name" value="Type II DNA topoisomerase"/>
    <property type="match status" value="1"/>
</dbReference>
<comment type="caution">
    <text evidence="6">Lacks conserved residue(s) required for the propagation of feature annotation.</text>
</comment>
<dbReference type="PROSITE" id="PS52040">
    <property type="entry name" value="TOPO_IIA"/>
    <property type="match status" value="1"/>
</dbReference>
<dbReference type="GO" id="GO:0034335">
    <property type="term" value="F:DNA negative supercoiling activity"/>
    <property type="evidence" value="ECO:0007669"/>
    <property type="project" value="UniProtKB-ARBA"/>
</dbReference>